<organism evidence="2 3">
    <name type="scientific">Neopusillimonas maritima</name>
    <dbReference type="NCBI Taxonomy" id="2026239"/>
    <lineage>
        <taxon>Bacteria</taxon>
        <taxon>Pseudomonadati</taxon>
        <taxon>Pseudomonadota</taxon>
        <taxon>Betaproteobacteria</taxon>
        <taxon>Burkholderiales</taxon>
        <taxon>Alcaligenaceae</taxon>
        <taxon>Neopusillimonas</taxon>
    </lineage>
</organism>
<proteinExistence type="predicted"/>
<dbReference type="Pfam" id="PF02643">
    <property type="entry name" value="DUF192"/>
    <property type="match status" value="1"/>
</dbReference>
<evidence type="ECO:0008006" key="4">
    <source>
        <dbReference type="Google" id="ProtNLM"/>
    </source>
</evidence>
<name>A0A3A1YUQ3_9BURK</name>
<keyword evidence="1" id="KW-1133">Transmembrane helix</keyword>
<comment type="caution">
    <text evidence="2">The sequence shown here is derived from an EMBL/GenBank/DDBJ whole genome shotgun (WGS) entry which is preliminary data.</text>
</comment>
<dbReference type="PANTHER" id="PTHR37953">
    <property type="entry name" value="UPF0127 PROTEIN MJ1496"/>
    <property type="match status" value="1"/>
</dbReference>
<dbReference type="RefSeq" id="WP_119516757.1">
    <property type="nucleotide sequence ID" value="NZ_NQYH01000013.1"/>
</dbReference>
<dbReference type="PANTHER" id="PTHR37953:SF1">
    <property type="entry name" value="UPF0127 PROTEIN MJ1496"/>
    <property type="match status" value="1"/>
</dbReference>
<feature type="transmembrane region" description="Helical" evidence="1">
    <location>
        <begin position="12"/>
        <end position="33"/>
    </location>
</feature>
<dbReference type="EMBL" id="NQYH01000013">
    <property type="protein sequence ID" value="RIY39807.1"/>
    <property type="molecule type" value="Genomic_DNA"/>
</dbReference>
<keyword evidence="1" id="KW-0472">Membrane</keyword>
<dbReference type="OrthoDB" id="5526466at2"/>
<keyword evidence="1" id="KW-0812">Transmembrane</keyword>
<dbReference type="InterPro" id="IPR003795">
    <property type="entry name" value="DUF192"/>
</dbReference>
<evidence type="ECO:0000313" key="2">
    <source>
        <dbReference type="EMBL" id="RIY39807.1"/>
    </source>
</evidence>
<evidence type="ECO:0000256" key="1">
    <source>
        <dbReference type="SAM" id="Phobius"/>
    </source>
</evidence>
<accession>A0A3A1YUQ3</accession>
<reference evidence="2 3" key="1">
    <citation type="submission" date="2017-08" db="EMBL/GenBank/DDBJ databases">
        <title>Pusillimonas indicus sp. nov., a member of the family Alcaligenaceae isolated from surface seawater.</title>
        <authorList>
            <person name="Li J."/>
        </authorList>
    </citation>
    <scope>NUCLEOTIDE SEQUENCE [LARGE SCALE GENOMIC DNA]</scope>
    <source>
        <strain evidence="2 3">L52-1-41</strain>
    </source>
</reference>
<protein>
    <recommendedName>
        <fullName evidence="4">DUF192 domain-containing protein</fullName>
    </recommendedName>
</protein>
<evidence type="ECO:0000313" key="3">
    <source>
        <dbReference type="Proteomes" id="UP000266206"/>
    </source>
</evidence>
<dbReference type="Gene3D" id="2.60.120.1140">
    <property type="entry name" value="Protein of unknown function DUF192"/>
    <property type="match status" value="1"/>
</dbReference>
<sequence>MADFLQTTRQRLVVFYFATIISVLAALGTQPLWAQSILPTTELSINQITVHAEIAATPASLKRGLMFRESLPPNHGMLFVFNQPQIQCFWMKNTPLPLSIAFIDEMGVITRITDMQPLSEQTHCPPGEVSYALEMAQGWFSQYGITAGTRIDNLPAPPKR</sequence>
<dbReference type="AlphaFoldDB" id="A0A3A1YUQ3"/>
<dbReference type="InterPro" id="IPR038695">
    <property type="entry name" value="Saro_0823-like_sf"/>
</dbReference>
<dbReference type="Proteomes" id="UP000266206">
    <property type="component" value="Unassembled WGS sequence"/>
</dbReference>
<gene>
    <name evidence="2" type="ORF">CJP73_13295</name>
</gene>